<reference evidence="4 5" key="1">
    <citation type="submission" date="2020-06" db="EMBL/GenBank/DDBJ databases">
        <title>Transcriptomic and genomic resources for Thalictrum thalictroides and T. hernandezii: Facilitating candidate gene discovery in an emerging model plant lineage.</title>
        <authorList>
            <person name="Arias T."/>
            <person name="Riano-Pachon D.M."/>
            <person name="Di Stilio V.S."/>
        </authorList>
    </citation>
    <scope>NUCLEOTIDE SEQUENCE [LARGE SCALE GENOMIC DNA]</scope>
    <source>
        <strain evidence="5">cv. WT478/WT964</strain>
        <tissue evidence="4">Leaves</tissue>
    </source>
</reference>
<feature type="domain" description="DYW" evidence="3">
    <location>
        <begin position="541"/>
        <end position="633"/>
    </location>
</feature>
<dbReference type="Proteomes" id="UP000554482">
    <property type="component" value="Unassembled WGS sequence"/>
</dbReference>
<dbReference type="NCBIfam" id="TIGR00756">
    <property type="entry name" value="PPR"/>
    <property type="match status" value="4"/>
</dbReference>
<dbReference type="PROSITE" id="PS51375">
    <property type="entry name" value="PPR"/>
    <property type="match status" value="4"/>
</dbReference>
<evidence type="ECO:0000313" key="5">
    <source>
        <dbReference type="Proteomes" id="UP000554482"/>
    </source>
</evidence>
<dbReference type="InterPro" id="IPR011990">
    <property type="entry name" value="TPR-like_helical_dom_sf"/>
</dbReference>
<name>A0A7J6WV79_THATH</name>
<dbReference type="EMBL" id="JABWDY010010077">
    <property type="protein sequence ID" value="KAF5200953.1"/>
    <property type="molecule type" value="Genomic_DNA"/>
</dbReference>
<dbReference type="InterPro" id="IPR046960">
    <property type="entry name" value="PPR_At4g14850-like_plant"/>
</dbReference>
<protein>
    <submittedName>
        <fullName evidence="4">Pentatricopeptide repeat-containing protein</fullName>
    </submittedName>
</protein>
<keyword evidence="5" id="KW-1185">Reference proteome</keyword>
<sequence length="633" mass="71511">MLSTNSTSFLLNKPPTSLCIQSDIKTCKTIKDLVQFHALTIKNGRIQDPIVAAEILRFSALSARGNLEYARLVFNQMKMPNCFSYNTIIRAYSESKNESLEALIIYDQMLYDEFVEPNRFTYPSVLKACVKIKGIEEGKQVHGQIVKCGVELDSDDFVVSNLVRMYAVCGVMDDARRLFENYVVGDGELVSEGNVVLWNVLIDGYVRIAEFESARKLFDIMPQRSVVSWNGMIAGYAQNGFFKEAIEIFREMQMRNECLNYVTLVSVLPAISRLGALELGKWVHVYAERNDIKLDDVLGSALIDMYSKCGSIEKALQLFETLPYKNVVTWNAIIGGLAMHGRAKDALDFFSSMKQSGVKPSDVSYIAVLTACSHAGLVDEGRYYFEQMVRIVGLKPRIEHYGCMVDLFSRAGLLEEAEKLILRMPTKPDDVIWKALLSACRVHGHIEMGQRAAKHLIKLAPHDSGCYVALSNMYASLGNWVSVAETRLKMKELNIKKVPGCSWIEIDGTINEFVVEDDSHPRAHEINLMLEEMANKLRMAGYKPDTTHVLLNVDEEDKESALNHHSEKIAIAFGLISTGPKTQLQIVKNLRICGDCHASVKLISKIYDRRIIVRDRSRFHHFENGFCSCMDYW</sequence>
<feature type="repeat" description="PPR" evidence="2">
    <location>
        <begin position="194"/>
        <end position="224"/>
    </location>
</feature>
<dbReference type="Pfam" id="PF14432">
    <property type="entry name" value="DYW_deaminase"/>
    <property type="match status" value="1"/>
</dbReference>
<dbReference type="GO" id="GO:0009451">
    <property type="term" value="P:RNA modification"/>
    <property type="evidence" value="ECO:0007669"/>
    <property type="project" value="InterPro"/>
</dbReference>
<comment type="caution">
    <text evidence="4">The sequence shown here is derived from an EMBL/GenBank/DDBJ whole genome shotgun (WGS) entry which is preliminary data.</text>
</comment>
<dbReference type="AlphaFoldDB" id="A0A7J6WV79"/>
<dbReference type="Pfam" id="PF20431">
    <property type="entry name" value="E_motif"/>
    <property type="match status" value="1"/>
</dbReference>
<evidence type="ECO:0000313" key="4">
    <source>
        <dbReference type="EMBL" id="KAF5200953.1"/>
    </source>
</evidence>
<dbReference type="Pfam" id="PF13041">
    <property type="entry name" value="PPR_2"/>
    <property type="match status" value="1"/>
</dbReference>
<evidence type="ECO:0000256" key="1">
    <source>
        <dbReference type="ARBA" id="ARBA00022737"/>
    </source>
</evidence>
<dbReference type="OrthoDB" id="185373at2759"/>
<keyword evidence="1" id="KW-0677">Repeat</keyword>
<dbReference type="InterPro" id="IPR032867">
    <property type="entry name" value="DYW_dom"/>
</dbReference>
<dbReference type="Pfam" id="PF01535">
    <property type="entry name" value="PPR"/>
    <property type="match status" value="4"/>
</dbReference>
<feature type="repeat" description="PPR" evidence="2">
    <location>
        <begin position="326"/>
        <end position="360"/>
    </location>
</feature>
<organism evidence="4 5">
    <name type="scientific">Thalictrum thalictroides</name>
    <name type="common">Rue-anemone</name>
    <name type="synonym">Anemone thalictroides</name>
    <dbReference type="NCBI Taxonomy" id="46969"/>
    <lineage>
        <taxon>Eukaryota</taxon>
        <taxon>Viridiplantae</taxon>
        <taxon>Streptophyta</taxon>
        <taxon>Embryophyta</taxon>
        <taxon>Tracheophyta</taxon>
        <taxon>Spermatophyta</taxon>
        <taxon>Magnoliopsida</taxon>
        <taxon>Ranunculales</taxon>
        <taxon>Ranunculaceae</taxon>
        <taxon>Thalictroideae</taxon>
        <taxon>Thalictrum</taxon>
    </lineage>
</organism>
<dbReference type="FunFam" id="1.25.40.10:FF:000470">
    <property type="entry name" value="Pentatricopeptide repeat-containing protein At5g66520"/>
    <property type="match status" value="1"/>
</dbReference>
<dbReference type="PANTHER" id="PTHR47926">
    <property type="entry name" value="PENTATRICOPEPTIDE REPEAT-CONTAINING PROTEIN"/>
    <property type="match status" value="1"/>
</dbReference>
<evidence type="ECO:0000256" key="2">
    <source>
        <dbReference type="PROSITE-ProRule" id="PRU00708"/>
    </source>
</evidence>
<proteinExistence type="predicted"/>
<evidence type="ECO:0000259" key="3">
    <source>
        <dbReference type="Pfam" id="PF14432"/>
    </source>
</evidence>
<dbReference type="FunFam" id="1.25.40.10:FF:001087">
    <property type="entry name" value="Pentatricopeptide repeat-containing protein, mitochondrial"/>
    <property type="match status" value="1"/>
</dbReference>
<feature type="repeat" description="PPR" evidence="2">
    <location>
        <begin position="225"/>
        <end position="259"/>
    </location>
</feature>
<dbReference type="InterPro" id="IPR046848">
    <property type="entry name" value="E_motif"/>
</dbReference>
<accession>A0A7J6WV79</accession>
<dbReference type="Gene3D" id="1.25.40.10">
    <property type="entry name" value="Tetratricopeptide repeat domain"/>
    <property type="match status" value="4"/>
</dbReference>
<dbReference type="FunFam" id="1.25.40.10:FF:001050">
    <property type="entry name" value="Pentatricopeptide repeat-containing protein At2g33760"/>
    <property type="match status" value="1"/>
</dbReference>
<dbReference type="GO" id="GO:0008270">
    <property type="term" value="F:zinc ion binding"/>
    <property type="evidence" value="ECO:0007669"/>
    <property type="project" value="InterPro"/>
</dbReference>
<feature type="repeat" description="PPR" evidence="2">
    <location>
        <begin position="118"/>
        <end position="152"/>
    </location>
</feature>
<dbReference type="Pfam" id="PF13812">
    <property type="entry name" value="PPR_3"/>
    <property type="match status" value="1"/>
</dbReference>
<gene>
    <name evidence="4" type="ORF">FRX31_009462</name>
</gene>
<dbReference type="InterPro" id="IPR002885">
    <property type="entry name" value="PPR_rpt"/>
</dbReference>
<dbReference type="GO" id="GO:0003723">
    <property type="term" value="F:RNA binding"/>
    <property type="evidence" value="ECO:0007669"/>
    <property type="project" value="InterPro"/>
</dbReference>
<dbReference type="PANTHER" id="PTHR47926:SF452">
    <property type="entry name" value="PENTATRICOPEPTIDE REPEAT-CONTAINING PROTEIN"/>
    <property type="match status" value="1"/>
</dbReference>